<protein>
    <recommendedName>
        <fullName evidence="1">GP-PDE domain-containing protein</fullName>
    </recommendedName>
</protein>
<proteinExistence type="predicted"/>
<evidence type="ECO:0000313" key="3">
    <source>
        <dbReference type="Proteomes" id="UP001583177"/>
    </source>
</evidence>
<gene>
    <name evidence="2" type="ORF">Daus18300_012623</name>
</gene>
<evidence type="ECO:0000259" key="1">
    <source>
        <dbReference type="Pfam" id="PF03009"/>
    </source>
</evidence>
<accession>A0ABR3W213</accession>
<dbReference type="Gene3D" id="3.20.20.190">
    <property type="entry name" value="Phosphatidylinositol (PI) phosphodiesterase"/>
    <property type="match status" value="1"/>
</dbReference>
<sequence length="499" mass="56579">MTQLAHRYTGYTVKVPFSFAFWPLQKTVKLPTFEITPEYFRGWVRRLAPPGTNVPALIERYAGQSFLRNFQPGRKYVVAHRGFQGAYPEGVLPEQCLKGLNAPYNCGVNTVELDVTFTAAKDRQEIVGHDLIVDRVLPISGLYSETTYSAIKKLNFVFKQVGSDGLGTGDMYESMERPTTTAEFLKEVFFQHDGDVYYDTRETAAGEKIASYIQMVATENNNAIRTKLIENAVFQVYPHGYAAGGNALRADIVRNFGPDADLEKLVPFIDRIKLSVVMPHNGMEMVVDEDSKHDPHARYKAGLTFIDSFHEAGFRVAVHIIPIRGENNWMTEEYKLNERKFVKLFGRDPQPRDTTDFANDKILHQLLWRCKGAYPSIPILAVSRAMTSSIGQTLLYHSYRDRHASVVDRFANSEHYFNYEQSIPGSALRRGADIELTDRVAHVLAILAHSEMRTMPPQEATSAIFHPFSQEALQETVRIASYKKLGSKAFFHSNRIMMN</sequence>
<reference evidence="2 3" key="1">
    <citation type="journal article" date="2024" name="IMA Fungus">
        <title>IMA Genome - F19 : A genome assembly and annotation guide to empower mycologists, including annotated draft genome sequences of Ceratocystis pirilliformis, Diaporthe australafricana, Fusarium ophioides, Paecilomyces lecythidis, and Sporothrix stenoceras.</title>
        <authorList>
            <person name="Aylward J."/>
            <person name="Wilson A.M."/>
            <person name="Visagie C.M."/>
            <person name="Spraker J."/>
            <person name="Barnes I."/>
            <person name="Buitendag C."/>
            <person name="Ceriani C."/>
            <person name="Del Mar Angel L."/>
            <person name="du Plessis D."/>
            <person name="Fuchs T."/>
            <person name="Gasser K."/>
            <person name="Kramer D."/>
            <person name="Li W."/>
            <person name="Munsamy K."/>
            <person name="Piso A."/>
            <person name="Price J.L."/>
            <person name="Sonnekus B."/>
            <person name="Thomas C."/>
            <person name="van der Nest A."/>
            <person name="van Dijk A."/>
            <person name="van Heerden A."/>
            <person name="van Vuuren N."/>
            <person name="Yilmaz N."/>
            <person name="Duong T.A."/>
            <person name="van der Merwe N.A."/>
            <person name="Wingfield M.J."/>
            <person name="Wingfield B.D."/>
        </authorList>
    </citation>
    <scope>NUCLEOTIDE SEQUENCE [LARGE SCALE GENOMIC DNA]</scope>
    <source>
        <strain evidence="2 3">CMW 18300</strain>
    </source>
</reference>
<dbReference type="InterPro" id="IPR030395">
    <property type="entry name" value="GP_PDE_dom"/>
</dbReference>
<dbReference type="Proteomes" id="UP001583177">
    <property type="component" value="Unassembled WGS sequence"/>
</dbReference>
<dbReference type="InterPro" id="IPR017946">
    <property type="entry name" value="PLC-like_Pdiesterase_TIM-brl"/>
</dbReference>
<name>A0ABR3W213_9PEZI</name>
<comment type="caution">
    <text evidence="2">The sequence shown here is derived from an EMBL/GenBank/DDBJ whole genome shotgun (WGS) entry which is preliminary data.</text>
</comment>
<organism evidence="2 3">
    <name type="scientific">Diaporthe australafricana</name>
    <dbReference type="NCBI Taxonomy" id="127596"/>
    <lineage>
        <taxon>Eukaryota</taxon>
        <taxon>Fungi</taxon>
        <taxon>Dikarya</taxon>
        <taxon>Ascomycota</taxon>
        <taxon>Pezizomycotina</taxon>
        <taxon>Sordariomycetes</taxon>
        <taxon>Sordariomycetidae</taxon>
        <taxon>Diaporthales</taxon>
        <taxon>Diaporthaceae</taxon>
        <taxon>Diaporthe</taxon>
    </lineage>
</organism>
<dbReference type="Pfam" id="PF03009">
    <property type="entry name" value="GDPD"/>
    <property type="match status" value="1"/>
</dbReference>
<keyword evidence="3" id="KW-1185">Reference proteome</keyword>
<dbReference type="EMBL" id="JAWRVE010000175">
    <property type="protein sequence ID" value="KAL1851318.1"/>
    <property type="molecule type" value="Genomic_DNA"/>
</dbReference>
<dbReference type="SUPFAM" id="SSF51695">
    <property type="entry name" value="PLC-like phosphodiesterases"/>
    <property type="match status" value="1"/>
</dbReference>
<evidence type="ECO:0000313" key="2">
    <source>
        <dbReference type="EMBL" id="KAL1851318.1"/>
    </source>
</evidence>
<feature type="domain" description="GP-PDE" evidence="1">
    <location>
        <begin position="80"/>
        <end position="187"/>
    </location>
</feature>